<dbReference type="EMBL" id="GG697367">
    <property type="protein sequence ID" value="EFQ33118.1"/>
    <property type="molecule type" value="Genomic_DNA"/>
</dbReference>
<gene>
    <name evidence="3" type="ORF">GLRG_08262</name>
</gene>
<dbReference type="HOGENOM" id="CLU_006713_0_0_1"/>
<dbReference type="Proteomes" id="UP000008782">
    <property type="component" value="Unassembled WGS sequence"/>
</dbReference>
<proteinExistence type="predicted"/>
<dbReference type="eggNOG" id="ENOG502S1W1">
    <property type="taxonomic scope" value="Eukaryota"/>
</dbReference>
<dbReference type="STRING" id="645133.E3QQI0"/>
<dbReference type="AlphaFoldDB" id="E3QQI0"/>
<dbReference type="InterPro" id="IPR011990">
    <property type="entry name" value="TPR-like_helical_dom_sf"/>
</dbReference>
<dbReference type="SMART" id="SM00028">
    <property type="entry name" value="TPR"/>
    <property type="match status" value="2"/>
</dbReference>
<feature type="repeat" description="TPR" evidence="1">
    <location>
        <begin position="10"/>
        <end position="43"/>
    </location>
</feature>
<name>E3QQI0_COLGM</name>
<keyword evidence="4" id="KW-1185">Reference proteome</keyword>
<dbReference type="VEuPathDB" id="FungiDB:GLRG_08262"/>
<protein>
    <submittedName>
        <fullName evidence="3">Tetratricopeptide</fullName>
    </submittedName>
</protein>
<evidence type="ECO:0000313" key="3">
    <source>
        <dbReference type="EMBL" id="EFQ33118.1"/>
    </source>
</evidence>
<dbReference type="Gene3D" id="1.25.40.10">
    <property type="entry name" value="Tetratricopeptide repeat domain"/>
    <property type="match status" value="1"/>
</dbReference>
<dbReference type="GeneID" id="24413627"/>
<feature type="domain" description="DUF4470" evidence="2">
    <location>
        <begin position="163"/>
        <end position="273"/>
    </location>
</feature>
<dbReference type="SUPFAM" id="SSF48452">
    <property type="entry name" value="TPR-like"/>
    <property type="match status" value="1"/>
</dbReference>
<dbReference type="InterPro" id="IPR019734">
    <property type="entry name" value="TPR_rpt"/>
</dbReference>
<dbReference type="Pfam" id="PF14737">
    <property type="entry name" value="DUF4470"/>
    <property type="match status" value="1"/>
</dbReference>
<feature type="repeat" description="TPR" evidence="1">
    <location>
        <begin position="44"/>
        <end position="77"/>
    </location>
</feature>
<dbReference type="RefSeq" id="XP_008097138.1">
    <property type="nucleotide sequence ID" value="XM_008098947.1"/>
</dbReference>
<dbReference type="PROSITE" id="PS50005">
    <property type="entry name" value="TPR"/>
    <property type="match status" value="2"/>
</dbReference>
<evidence type="ECO:0000313" key="4">
    <source>
        <dbReference type="Proteomes" id="UP000008782"/>
    </source>
</evidence>
<reference evidence="4" key="1">
    <citation type="journal article" date="2012" name="Nat. Genet.">
        <title>Lifestyle transitions in plant pathogenic Colletotrichum fungi deciphered by genome and transcriptome analyses.</title>
        <authorList>
            <person name="O'Connell R.J."/>
            <person name="Thon M.R."/>
            <person name="Hacquard S."/>
            <person name="Amyotte S.G."/>
            <person name="Kleemann J."/>
            <person name="Torres M.F."/>
            <person name="Damm U."/>
            <person name="Buiate E.A."/>
            <person name="Epstein L."/>
            <person name="Alkan N."/>
            <person name="Altmueller J."/>
            <person name="Alvarado-Balderrama L."/>
            <person name="Bauser C.A."/>
            <person name="Becker C."/>
            <person name="Birren B.W."/>
            <person name="Chen Z."/>
            <person name="Choi J."/>
            <person name="Crouch J.A."/>
            <person name="Duvick J.P."/>
            <person name="Farman M.A."/>
            <person name="Gan P."/>
            <person name="Heiman D."/>
            <person name="Henrissat B."/>
            <person name="Howard R.J."/>
            <person name="Kabbage M."/>
            <person name="Koch C."/>
            <person name="Kracher B."/>
            <person name="Kubo Y."/>
            <person name="Law A.D."/>
            <person name="Lebrun M.-H."/>
            <person name="Lee Y.-H."/>
            <person name="Miyara I."/>
            <person name="Moore N."/>
            <person name="Neumann U."/>
            <person name="Nordstroem K."/>
            <person name="Panaccione D.G."/>
            <person name="Panstruga R."/>
            <person name="Place M."/>
            <person name="Proctor R.H."/>
            <person name="Prusky D."/>
            <person name="Rech G."/>
            <person name="Reinhardt R."/>
            <person name="Rollins J.A."/>
            <person name="Rounsley S."/>
            <person name="Schardl C.L."/>
            <person name="Schwartz D.C."/>
            <person name="Shenoy N."/>
            <person name="Shirasu K."/>
            <person name="Sikhakolli U.R."/>
            <person name="Stueber K."/>
            <person name="Sukno S.A."/>
            <person name="Sweigard J.A."/>
            <person name="Takano Y."/>
            <person name="Takahara H."/>
            <person name="Trail F."/>
            <person name="van der Does H.C."/>
            <person name="Voll L.M."/>
            <person name="Will I."/>
            <person name="Young S."/>
            <person name="Zeng Q."/>
            <person name="Zhang J."/>
            <person name="Zhou S."/>
            <person name="Dickman M.B."/>
            <person name="Schulze-Lefert P."/>
            <person name="Ver Loren van Themaat E."/>
            <person name="Ma L.-J."/>
            <person name="Vaillancourt L.J."/>
        </authorList>
    </citation>
    <scope>NUCLEOTIDE SEQUENCE [LARGE SCALE GENOMIC DNA]</scope>
    <source>
        <strain evidence="4">M1.001 / M2 / FGSC 10212</strain>
    </source>
</reference>
<evidence type="ECO:0000256" key="1">
    <source>
        <dbReference type="PROSITE-ProRule" id="PRU00339"/>
    </source>
</evidence>
<organism evidence="4">
    <name type="scientific">Colletotrichum graminicola (strain M1.001 / M2 / FGSC 10212)</name>
    <name type="common">Maize anthracnose fungus</name>
    <name type="synonym">Glomerella graminicola</name>
    <dbReference type="NCBI Taxonomy" id="645133"/>
    <lineage>
        <taxon>Eukaryota</taxon>
        <taxon>Fungi</taxon>
        <taxon>Dikarya</taxon>
        <taxon>Ascomycota</taxon>
        <taxon>Pezizomycotina</taxon>
        <taxon>Sordariomycetes</taxon>
        <taxon>Hypocreomycetidae</taxon>
        <taxon>Glomerellales</taxon>
        <taxon>Glomerellaceae</taxon>
        <taxon>Colletotrichum</taxon>
        <taxon>Colletotrichum graminicola species complex</taxon>
    </lineage>
</organism>
<dbReference type="InterPro" id="IPR027974">
    <property type="entry name" value="DUF4470"/>
</dbReference>
<accession>E3QQI0</accession>
<keyword evidence="1" id="KW-0802">TPR repeat</keyword>
<sequence length="890" mass="100484">MPSPNELQESTAARERGNGFYRRGLFAEAEKAYREAASLAPKDPAPWSNISAIKFEQGDYSTALDNIEKALSLSAEEPDSSPKKQKLYTRMAKCHLFSLSFDDAEKSVTSLHDDSSAHAMRATLEDMHKISSMSSKGELRQQVLDRLPLYKGQLQDRPEYYAVGHDTAYPLWDEPLWHAVGPRGDVSFLLCGSGDARHLFATMVFLGLSGLSQGENRLFNKAHFTILDINATALARTLVILDMVIRYAIMRCAKMPRIEDALTVMSYIYSSAVVPAFVAEKLEEHVKSVIDELEGEGDVLEIFFIPRDTRNKIIKKLKQWIQPLADDYALKNLRPATALKDSTKEFRELGVLFAGDVFIGRREPALRPLLDAFRSNVQGAKQILEGYIDSHWKTNPTLLDMDYEARRDDVLDTSAPPRKFTPSIELDPAQLMQSIYNPARPKPEDGDVLESLDGFFETLATATMTLLQHVQIEAIAGEMADTLERIRYDGFGHRSQKPLKVGAIDATKFPRQYDRIHMSNIPDYVGGPLAALLYGGPLLREDRPSNLRFNNLLNPPMFETHDQFLTEYILMYDAKQVADHFGLVKEKETGGVISNPIAKMIGNQFMTEDYFIWSRSGSKKTPLSRLMTRPALEKWLHSHLLKICIPYPRPLWSDSPVHAPLNLTAFFRIVVRLHEVGYPAHWLADVLASICEGSITTTARSPRKLVLHPNDLKTSYQQRKISLSPWKAEFTTLLSLWRRLLPFGIVTPPSTLVNPGEILECSISFPKFVEKLTRAPHFNVMFINMAMVGSRKLDLLGLLRDDEEGDGFDYAKRLREEGVHMITAFNYVTDTRTATCWLRYYCDCNAGISIPEIVRRLGDLELFGSRMRLCCLFPGIILGERPMPAALNGL</sequence>
<dbReference type="OrthoDB" id="2423701at2759"/>
<evidence type="ECO:0000259" key="2">
    <source>
        <dbReference type="Pfam" id="PF14737"/>
    </source>
</evidence>